<dbReference type="Pfam" id="PF07484">
    <property type="entry name" value="Collar"/>
    <property type="match status" value="1"/>
</dbReference>
<evidence type="ECO:0000313" key="3">
    <source>
        <dbReference type="EMBL" id="SBS30746.1"/>
    </source>
</evidence>
<evidence type="ECO:0000259" key="2">
    <source>
        <dbReference type="Pfam" id="PF07484"/>
    </source>
</evidence>
<dbReference type="Gene3D" id="3.90.1340.10">
    <property type="entry name" value="Phage tail collar domain"/>
    <property type="match status" value="1"/>
</dbReference>
<dbReference type="SUPFAM" id="SSF88874">
    <property type="entry name" value="Receptor-binding domain of short tail fibre protein gp12"/>
    <property type="match status" value="1"/>
</dbReference>
<accession>A0A1A8TEC2</accession>
<reference evidence="3 4" key="1">
    <citation type="submission" date="2016-06" db="EMBL/GenBank/DDBJ databases">
        <authorList>
            <person name="Kjaerup R.B."/>
            <person name="Dalgaard T.S."/>
            <person name="Juul-Madsen H.R."/>
        </authorList>
    </citation>
    <scope>NUCLEOTIDE SEQUENCE [LARGE SCALE GENOMIC DNA]</scope>
    <source>
        <strain evidence="3 4">CECT 8886</strain>
    </source>
</reference>
<sequence>MADPFIGEVRLFGFDFNPRGWAFCSGGLLAIATHSTLFSLLGTNYGGDGRTTFGLPDLRGRTAIAQGRHPGSLFDWRIGQIGGAETHTLSVAELASHDHTATFTPTSVSSLEVEVSTSEATSDTPAAGSYLASTKVGRGAGPALFRADAGSGTVALGGVGGDGSQGVVTVQATGGSQAFSLMQPVLVLNYCLSLQGIYPPRS</sequence>
<keyword evidence="1" id="KW-0472">Membrane</keyword>
<feature type="domain" description="Phage tail collar" evidence="2">
    <location>
        <begin position="7"/>
        <end position="62"/>
    </location>
</feature>
<evidence type="ECO:0000313" key="4">
    <source>
        <dbReference type="Proteomes" id="UP000092544"/>
    </source>
</evidence>
<dbReference type="InterPro" id="IPR011083">
    <property type="entry name" value="Phage_tail_collar_dom"/>
</dbReference>
<dbReference type="OrthoDB" id="9810174at2"/>
<dbReference type="STRING" id="1792290.MSP8886_01914"/>
<keyword evidence="4" id="KW-1185">Reference proteome</keyword>
<dbReference type="EMBL" id="FLOB01000003">
    <property type="protein sequence ID" value="SBS30746.1"/>
    <property type="molecule type" value="Genomic_DNA"/>
</dbReference>
<keyword evidence="1" id="KW-0812">Transmembrane</keyword>
<dbReference type="InterPro" id="IPR037053">
    <property type="entry name" value="Phage_tail_collar_dom_sf"/>
</dbReference>
<proteinExistence type="predicted"/>
<name>A0A1A8TEC2_9GAMM</name>
<keyword evidence="1" id="KW-1133">Transmembrane helix</keyword>
<evidence type="ECO:0000256" key="1">
    <source>
        <dbReference type="SAM" id="Phobius"/>
    </source>
</evidence>
<dbReference type="Proteomes" id="UP000092544">
    <property type="component" value="Unassembled WGS sequence"/>
</dbReference>
<dbReference type="RefSeq" id="WP_067015532.1">
    <property type="nucleotide sequence ID" value="NZ_FLOB01000003.1"/>
</dbReference>
<feature type="transmembrane region" description="Helical" evidence="1">
    <location>
        <begin position="20"/>
        <end position="41"/>
    </location>
</feature>
<dbReference type="AlphaFoldDB" id="A0A1A8TEC2"/>
<gene>
    <name evidence="3" type="ORF">MSP8886_01914</name>
</gene>
<protein>
    <submittedName>
        <fullName evidence="3">Phage Tail Collar Domain protein</fullName>
    </submittedName>
</protein>
<organism evidence="3 4">
    <name type="scientific">Marinomonas spartinae</name>
    <dbReference type="NCBI Taxonomy" id="1792290"/>
    <lineage>
        <taxon>Bacteria</taxon>
        <taxon>Pseudomonadati</taxon>
        <taxon>Pseudomonadota</taxon>
        <taxon>Gammaproteobacteria</taxon>
        <taxon>Oceanospirillales</taxon>
        <taxon>Oceanospirillaceae</taxon>
        <taxon>Marinomonas</taxon>
    </lineage>
</organism>